<reference evidence="2 3" key="1">
    <citation type="journal article" date="2019" name="Int. J. Syst. Evol. Microbiol.">
        <title>The Global Catalogue of Microorganisms (GCM) 10K type strain sequencing project: providing services to taxonomists for standard genome sequencing and annotation.</title>
        <authorList>
            <consortium name="The Broad Institute Genomics Platform"/>
            <consortium name="The Broad Institute Genome Sequencing Center for Infectious Disease"/>
            <person name="Wu L."/>
            <person name="Ma J."/>
        </authorList>
    </citation>
    <scope>NUCLEOTIDE SEQUENCE [LARGE SCALE GENOMIC DNA]</scope>
    <source>
        <strain evidence="2 3">JCM 9383</strain>
    </source>
</reference>
<gene>
    <name evidence="2" type="ORF">GCM10010470_66980</name>
</gene>
<feature type="compositionally biased region" description="Basic residues" evidence="1">
    <location>
        <begin position="529"/>
        <end position="539"/>
    </location>
</feature>
<organism evidence="2 3">
    <name type="scientific">Saccharopolyspora taberi</name>
    <dbReference type="NCBI Taxonomy" id="60895"/>
    <lineage>
        <taxon>Bacteria</taxon>
        <taxon>Bacillati</taxon>
        <taxon>Actinomycetota</taxon>
        <taxon>Actinomycetes</taxon>
        <taxon>Pseudonocardiales</taxon>
        <taxon>Pseudonocardiaceae</taxon>
        <taxon>Saccharopolyspora</taxon>
    </lineage>
</organism>
<name>A0ABN3VNF9_9PSEU</name>
<proteinExistence type="predicted"/>
<keyword evidence="3" id="KW-1185">Reference proteome</keyword>
<accession>A0ABN3VNF9</accession>
<dbReference type="Proteomes" id="UP001500979">
    <property type="component" value="Unassembled WGS sequence"/>
</dbReference>
<feature type="compositionally biased region" description="Basic and acidic residues" evidence="1">
    <location>
        <begin position="519"/>
        <end position="528"/>
    </location>
</feature>
<evidence type="ECO:0000313" key="2">
    <source>
        <dbReference type="EMBL" id="GAA2822574.1"/>
    </source>
</evidence>
<evidence type="ECO:0000313" key="3">
    <source>
        <dbReference type="Proteomes" id="UP001500979"/>
    </source>
</evidence>
<evidence type="ECO:0000256" key="1">
    <source>
        <dbReference type="SAM" id="MobiDB-lite"/>
    </source>
</evidence>
<feature type="region of interest" description="Disordered" evidence="1">
    <location>
        <begin position="502"/>
        <end position="539"/>
    </location>
</feature>
<dbReference type="EMBL" id="BAAAUX010000053">
    <property type="protein sequence ID" value="GAA2822574.1"/>
    <property type="molecule type" value="Genomic_DNA"/>
</dbReference>
<protein>
    <submittedName>
        <fullName evidence="2">Uncharacterized protein</fullName>
    </submittedName>
</protein>
<sequence>MQVRLWAQQVVLAYLDEQPATAQNLITEIASAHSVPSRWQVAADEVAALHRGWVQVAVGFHGDQMWTPEQQSTGHRAVVEKVVPESLRHQVLAQVDVLDAHEEAVAAAGAAGEAVPDHPWLGQSQVGPFILHAAATLIVWLAEQPQVHEGQPSRVRDELLDEIDRTTAQLGAAPQAGTGEPAPDQAALDLLIDLHDGEDIARVPADPAKRGPVHNALVEIAAKHLREHDGAAPTPRQAEQLRREIMRTLGAIVDHEDPAAVIPADTPALDADDRDAVDTFTMRMLHGVLTHSAPAVRDAANAISAYGPRGQRLARQRIEELGQVWFTRLRRTTTVRTSTLLPGMQSIIDRVVPHEHRERTGNAQLPVLMKIGPEGPADLHPYPTRDIEADLYLMAAYCGWMGIQPQTNPQRIRTELAHVVAYLGREDRTRSVLHLSDEERALAHATLRELIGPAADQLPDPETQGEEADRLLAAAFDARHDADAAAQVRRIADCRQDRAEALREETRARGRTLSPQEQAARREAERELRAKRKKKKRKN</sequence>
<comment type="caution">
    <text evidence="2">The sequence shown here is derived from an EMBL/GenBank/DDBJ whole genome shotgun (WGS) entry which is preliminary data.</text>
</comment>